<dbReference type="SUPFAM" id="SSF52058">
    <property type="entry name" value="L domain-like"/>
    <property type="match status" value="2"/>
</dbReference>
<dbReference type="GO" id="GO:0004888">
    <property type="term" value="F:transmembrane signaling receptor activity"/>
    <property type="evidence" value="ECO:0007669"/>
    <property type="project" value="InterPro"/>
</dbReference>
<dbReference type="SMART" id="SM00255">
    <property type="entry name" value="TIR"/>
    <property type="match status" value="1"/>
</dbReference>
<comment type="similarity">
    <text evidence="2">Belongs to the Toll-like receptor family.</text>
</comment>
<feature type="chain" id="PRO_5002933796" description="TIR domain-containing protein" evidence="15">
    <location>
        <begin position="26"/>
        <end position="741"/>
    </location>
</feature>
<dbReference type="EMBL" id="GG666543">
    <property type="protein sequence ID" value="EEN57393.1"/>
    <property type="molecule type" value="Genomic_DNA"/>
</dbReference>
<dbReference type="InterPro" id="IPR017241">
    <property type="entry name" value="Toll-like_receptor"/>
</dbReference>
<keyword evidence="8" id="KW-0391">Immunity</keyword>
<dbReference type="InterPro" id="IPR001611">
    <property type="entry name" value="Leu-rich_rpt"/>
</dbReference>
<dbReference type="Gene3D" id="3.40.50.10140">
    <property type="entry name" value="Toll/interleukin-1 receptor homology (TIR) domain"/>
    <property type="match status" value="1"/>
</dbReference>
<dbReference type="Pfam" id="PF00560">
    <property type="entry name" value="LRR_1"/>
    <property type="match status" value="2"/>
</dbReference>
<keyword evidence="5 14" id="KW-0812">Transmembrane</keyword>
<keyword evidence="11" id="KW-0675">Receptor</keyword>
<evidence type="ECO:0000256" key="10">
    <source>
        <dbReference type="ARBA" id="ARBA00023136"/>
    </source>
</evidence>
<dbReference type="GO" id="GO:0045087">
    <property type="term" value="P:innate immune response"/>
    <property type="evidence" value="ECO:0007669"/>
    <property type="project" value="UniProtKB-KW"/>
</dbReference>
<keyword evidence="6 15" id="KW-0732">Signal</keyword>
<evidence type="ECO:0000256" key="2">
    <source>
        <dbReference type="ARBA" id="ARBA00009634"/>
    </source>
</evidence>
<keyword evidence="12" id="KW-0325">Glycoprotein</keyword>
<dbReference type="InterPro" id="IPR035897">
    <property type="entry name" value="Toll_tir_struct_dom_sf"/>
</dbReference>
<dbReference type="SMART" id="SM00369">
    <property type="entry name" value="LRR_TYP"/>
    <property type="match status" value="11"/>
</dbReference>
<keyword evidence="13" id="KW-0395">Inflammatory response</keyword>
<dbReference type="PANTHER" id="PTHR24365:SF530">
    <property type="entry name" value="MSTPROX-RELATED"/>
    <property type="match status" value="1"/>
</dbReference>
<dbReference type="GO" id="GO:0002224">
    <property type="term" value="P:toll-like receptor signaling pathway"/>
    <property type="evidence" value="ECO:0007669"/>
    <property type="project" value="InterPro"/>
</dbReference>
<dbReference type="SUPFAM" id="SSF52200">
    <property type="entry name" value="Toll/Interleukin receptor TIR domain"/>
    <property type="match status" value="1"/>
</dbReference>
<organism>
    <name type="scientific">Branchiostoma floridae</name>
    <name type="common">Florida lancelet</name>
    <name type="synonym">Amphioxus</name>
    <dbReference type="NCBI Taxonomy" id="7739"/>
    <lineage>
        <taxon>Eukaryota</taxon>
        <taxon>Metazoa</taxon>
        <taxon>Chordata</taxon>
        <taxon>Cephalochordata</taxon>
        <taxon>Leptocardii</taxon>
        <taxon>Amphioxiformes</taxon>
        <taxon>Branchiostomatidae</taxon>
        <taxon>Branchiostoma</taxon>
    </lineage>
</organism>
<feature type="transmembrane region" description="Helical" evidence="14">
    <location>
        <begin position="536"/>
        <end position="557"/>
    </location>
</feature>
<dbReference type="Pfam" id="PF01582">
    <property type="entry name" value="TIR"/>
    <property type="match status" value="1"/>
</dbReference>
<feature type="signal peptide" evidence="15">
    <location>
        <begin position="1"/>
        <end position="25"/>
    </location>
</feature>
<evidence type="ECO:0000256" key="9">
    <source>
        <dbReference type="ARBA" id="ARBA00022989"/>
    </source>
</evidence>
<dbReference type="SMART" id="SM00082">
    <property type="entry name" value="LRRCT"/>
    <property type="match status" value="1"/>
</dbReference>
<proteinExistence type="inferred from homology"/>
<evidence type="ECO:0000256" key="13">
    <source>
        <dbReference type="ARBA" id="ARBA00023198"/>
    </source>
</evidence>
<evidence type="ECO:0000256" key="7">
    <source>
        <dbReference type="ARBA" id="ARBA00022737"/>
    </source>
</evidence>
<evidence type="ECO:0000256" key="5">
    <source>
        <dbReference type="ARBA" id="ARBA00022692"/>
    </source>
</evidence>
<evidence type="ECO:0000256" key="15">
    <source>
        <dbReference type="SAM" id="SignalP"/>
    </source>
</evidence>
<evidence type="ECO:0000256" key="6">
    <source>
        <dbReference type="ARBA" id="ARBA00022729"/>
    </source>
</evidence>
<dbReference type="PROSITE" id="PS50104">
    <property type="entry name" value="TIR"/>
    <property type="match status" value="1"/>
</dbReference>
<keyword evidence="7" id="KW-0677">Repeat</keyword>
<evidence type="ECO:0000256" key="8">
    <source>
        <dbReference type="ARBA" id="ARBA00022859"/>
    </source>
</evidence>
<sequence length="741" mass="85070">MAVLPVKVSTLCIATVLLFIEFDESLQENRANPSLNQVGVPASEVKKSSFDLDFLRNCIRKKETYVSCTGRRLRSVPRGIPVGTTRLNLTGNLFEVLGPKTFPRLDKLKLLDLSRNRIRVINLGSFKNTFNLTTLYLNHNDISSIPNGALDDLVSLEVLGLAFTRLSNLSNVGFLTPSLKSLNFTSFAGNGVKHCNLGDEFRNLKSLTYLDLAYNKITDLEQDCFASLNESNVQTLDLSFNNIQVISHPIFWPFRNLSYLFLGGNKFDVKQLNTTFENLKNIDTESLCLSFRNNSFLIGMKTPPNTTFARLAKLPIKQLDLSYIGLQRLPETGLFSFFPLLESLLLVGNNITELPPKAFGGLGLVSLKRLHLSKNKLWKMFAHEKTSRPFANLTTLEVLDLSYNNFDTMTSLPFENLTNLTSLYLSFNRISTIPDSLFKCIPNLRKLRLNSNRKLGKLPEKGLGFLRNLERLNLEDNPLQCTCEEEWFYDWVVSNQTKTLFYNLSNYGCVAPERLVHKTILDFDAEAQGCHDKTGIHLAISAALLLVIFLVGVLVGYRYRWYIKYGCFVIKARFHGYQALRDENLQKKFDAFVSYNHNDRAWVMNELVPHIEEEGDAFRLCLDYRDFVPGAPITDNIVNSIYDSRKTICLVTEEFLKSEWCEMEVQMATYRLFDEQVDVLILVFLEDIPDRALHRYQRMRRLMCKRTYLEWPKDPQEKALFWERLKDALKTGDRPPIENII</sequence>
<evidence type="ECO:0000256" key="12">
    <source>
        <dbReference type="ARBA" id="ARBA00023180"/>
    </source>
</evidence>
<dbReference type="InterPro" id="IPR000157">
    <property type="entry name" value="TIR_dom"/>
</dbReference>
<name>C3YQN7_BRAFL</name>
<keyword evidence="9 14" id="KW-1133">Transmembrane helix</keyword>
<evidence type="ECO:0000259" key="16">
    <source>
        <dbReference type="PROSITE" id="PS50104"/>
    </source>
</evidence>
<evidence type="ECO:0000256" key="4">
    <source>
        <dbReference type="ARBA" id="ARBA00022614"/>
    </source>
</evidence>
<dbReference type="eggNOG" id="KOG4641">
    <property type="taxonomic scope" value="Eukaryota"/>
</dbReference>
<protein>
    <recommendedName>
        <fullName evidence="16">TIR domain-containing protein</fullName>
    </recommendedName>
</protein>
<comment type="subcellular location">
    <subcellularLocation>
        <location evidence="1">Membrane</location>
        <topology evidence="1">Single-pass type I membrane protein</topology>
    </subcellularLocation>
</comment>
<evidence type="ECO:0000256" key="3">
    <source>
        <dbReference type="ARBA" id="ARBA00022588"/>
    </source>
</evidence>
<dbReference type="GO" id="GO:0016020">
    <property type="term" value="C:membrane"/>
    <property type="evidence" value="ECO:0007669"/>
    <property type="project" value="UniProtKB-SubCell"/>
</dbReference>
<keyword evidence="4" id="KW-0433">Leucine-rich repeat</keyword>
<keyword evidence="10 14" id="KW-0472">Membrane</keyword>
<evidence type="ECO:0000256" key="1">
    <source>
        <dbReference type="ARBA" id="ARBA00004479"/>
    </source>
</evidence>
<dbReference type="PROSITE" id="PS51450">
    <property type="entry name" value="LRR"/>
    <property type="match status" value="5"/>
</dbReference>
<dbReference type="SMART" id="SM00365">
    <property type="entry name" value="LRR_SD22"/>
    <property type="match status" value="6"/>
</dbReference>
<dbReference type="AlphaFoldDB" id="C3YQN7"/>
<dbReference type="Pfam" id="PF13855">
    <property type="entry name" value="LRR_8"/>
    <property type="match status" value="2"/>
</dbReference>
<dbReference type="FunFam" id="3.40.50.10140:FF:000001">
    <property type="entry name" value="Toll-like receptor 2"/>
    <property type="match status" value="1"/>
</dbReference>
<dbReference type="PIRSF" id="PIRSF037595">
    <property type="entry name" value="Toll-like_receptor"/>
    <property type="match status" value="1"/>
</dbReference>
<dbReference type="InParanoid" id="C3YQN7"/>
<evidence type="ECO:0000256" key="11">
    <source>
        <dbReference type="ARBA" id="ARBA00023170"/>
    </source>
</evidence>
<dbReference type="Gene3D" id="3.80.10.10">
    <property type="entry name" value="Ribonuclease Inhibitor"/>
    <property type="match status" value="2"/>
</dbReference>
<reference evidence="17" key="1">
    <citation type="journal article" date="2008" name="Nature">
        <title>The amphioxus genome and the evolution of the chordate karyotype.</title>
        <authorList>
            <consortium name="US DOE Joint Genome Institute (JGI-PGF)"/>
            <person name="Putnam N.H."/>
            <person name="Butts T."/>
            <person name="Ferrier D.E.K."/>
            <person name="Furlong R.F."/>
            <person name="Hellsten U."/>
            <person name="Kawashima T."/>
            <person name="Robinson-Rechavi M."/>
            <person name="Shoguchi E."/>
            <person name="Terry A."/>
            <person name="Yu J.-K."/>
            <person name="Benito-Gutierrez E.L."/>
            <person name="Dubchak I."/>
            <person name="Garcia-Fernandez J."/>
            <person name="Gibson-Brown J.J."/>
            <person name="Grigoriev I.V."/>
            <person name="Horton A.C."/>
            <person name="de Jong P.J."/>
            <person name="Jurka J."/>
            <person name="Kapitonov V.V."/>
            <person name="Kohara Y."/>
            <person name="Kuroki Y."/>
            <person name="Lindquist E."/>
            <person name="Lucas S."/>
            <person name="Osoegawa K."/>
            <person name="Pennacchio L.A."/>
            <person name="Salamov A.A."/>
            <person name="Satou Y."/>
            <person name="Sauka-Spengler T."/>
            <person name="Schmutz J."/>
            <person name="Shin-I T."/>
            <person name="Toyoda A."/>
            <person name="Bronner-Fraser M."/>
            <person name="Fujiyama A."/>
            <person name="Holland L.Z."/>
            <person name="Holland P.W.H."/>
            <person name="Satoh N."/>
            <person name="Rokhsar D.S."/>
        </authorList>
    </citation>
    <scope>NUCLEOTIDE SEQUENCE [LARGE SCALE GENOMIC DNA]</scope>
    <source>
        <strain evidence="17">S238N-H82</strain>
        <tissue evidence="17">Testes</tissue>
    </source>
</reference>
<evidence type="ECO:0000256" key="14">
    <source>
        <dbReference type="SAM" id="Phobius"/>
    </source>
</evidence>
<evidence type="ECO:0000313" key="17">
    <source>
        <dbReference type="EMBL" id="EEN57393.1"/>
    </source>
</evidence>
<dbReference type="PRINTS" id="PR01537">
    <property type="entry name" value="INTRLKN1R1F"/>
</dbReference>
<feature type="domain" description="TIR" evidence="16">
    <location>
        <begin position="587"/>
        <end position="729"/>
    </location>
</feature>
<dbReference type="FunFam" id="3.80.10.10:FF:002526">
    <property type="entry name" value="Uncharacterized protein"/>
    <property type="match status" value="1"/>
</dbReference>
<dbReference type="InterPro" id="IPR032675">
    <property type="entry name" value="LRR_dom_sf"/>
</dbReference>
<dbReference type="Pfam" id="PF13516">
    <property type="entry name" value="LRR_6"/>
    <property type="match status" value="2"/>
</dbReference>
<keyword evidence="3" id="KW-0399">Innate immunity</keyword>
<gene>
    <name evidence="17" type="ORF">BRAFLDRAFT_82677</name>
</gene>
<dbReference type="InterPro" id="IPR003591">
    <property type="entry name" value="Leu-rich_rpt_typical-subtyp"/>
</dbReference>
<dbReference type="PANTHER" id="PTHR24365">
    <property type="entry name" value="TOLL-LIKE RECEPTOR"/>
    <property type="match status" value="1"/>
</dbReference>
<accession>C3YQN7</accession>
<dbReference type="InterPro" id="IPR000483">
    <property type="entry name" value="Cys-rich_flank_reg_C"/>
</dbReference>